<protein>
    <recommendedName>
        <fullName evidence="1">Type VII secretion system protein EssD-like domain-containing protein</fullName>
    </recommendedName>
</protein>
<sequence length="249" mass="28367">MWVHNKNCWYNIPADAKKTQIGNDTVYEFEDNGRTVKVIENPEFSQKGGAQFLEVKVTGRGNKQKVTIIKENKPNITRDVNSDTIVVQQGEKGNWNQYLNKPEPNKRIVIEETGHIYHTDSLSRVSLVEADLRKHENDRNTNQQCKSGGCDRLPTDHGGHLIASMFDGLGEGINIVPMDAKFNGVKGRWYEMEKEWKKTLENNGTVQVKIEPIYSGNSKRPDFFMIHQTINGKKSDPILLENKAKPTEE</sequence>
<dbReference type="Proteomes" id="UP000254065">
    <property type="component" value="Unassembled WGS sequence"/>
</dbReference>
<organism evidence="2 3">
    <name type="scientific">Moraxella caprae</name>
    <dbReference type="NCBI Taxonomy" id="90240"/>
    <lineage>
        <taxon>Bacteria</taxon>
        <taxon>Pseudomonadati</taxon>
        <taxon>Pseudomonadota</taxon>
        <taxon>Gammaproteobacteria</taxon>
        <taxon>Moraxellales</taxon>
        <taxon>Moraxellaceae</taxon>
        <taxon>Moraxella</taxon>
    </lineage>
</organism>
<dbReference type="Gene3D" id="3.40.570.10">
    <property type="entry name" value="Extracellular Endonuclease, subunit A"/>
    <property type="match status" value="1"/>
</dbReference>
<evidence type="ECO:0000313" key="3">
    <source>
        <dbReference type="Proteomes" id="UP000254065"/>
    </source>
</evidence>
<evidence type="ECO:0000259" key="1">
    <source>
        <dbReference type="Pfam" id="PF13930"/>
    </source>
</evidence>
<proteinExistence type="predicted"/>
<dbReference type="InterPro" id="IPR044927">
    <property type="entry name" value="Endonuclea_NS_2"/>
</dbReference>
<dbReference type="STRING" id="1122244.GCA_000426885_02447"/>
<accession>A0A378QXE3</accession>
<reference evidence="2 3" key="1">
    <citation type="submission" date="2018-06" db="EMBL/GenBank/DDBJ databases">
        <authorList>
            <consortium name="Pathogen Informatics"/>
            <person name="Doyle S."/>
        </authorList>
    </citation>
    <scope>NUCLEOTIDE SEQUENCE [LARGE SCALE GENOMIC DNA]</scope>
    <source>
        <strain evidence="2 3">NCTC12877</strain>
    </source>
</reference>
<name>A0A378QXE3_9GAMM</name>
<evidence type="ECO:0000313" key="2">
    <source>
        <dbReference type="EMBL" id="STZ07723.1"/>
    </source>
</evidence>
<feature type="domain" description="Type VII secretion system protein EssD-like" evidence="1">
    <location>
        <begin position="113"/>
        <end position="230"/>
    </location>
</feature>
<dbReference type="EMBL" id="UGQB01000004">
    <property type="protein sequence ID" value="STZ07723.1"/>
    <property type="molecule type" value="Genomic_DNA"/>
</dbReference>
<dbReference type="AlphaFoldDB" id="A0A378QXE3"/>
<keyword evidence="3" id="KW-1185">Reference proteome</keyword>
<dbReference type="Pfam" id="PF13930">
    <property type="entry name" value="Endonuclea_NS_2"/>
    <property type="match status" value="1"/>
</dbReference>
<dbReference type="InterPro" id="IPR044929">
    <property type="entry name" value="DNA/RNA_non-sp_Endonuclease_sf"/>
</dbReference>
<gene>
    <name evidence="2" type="ORF">NCTC12877_00700</name>
</gene>